<gene>
    <name evidence="1" type="ORF">J2Z48_000519</name>
</gene>
<sequence length="92" mass="10844">MHLEDALDNWLQISIVAKNRSSDRSAKDTVQFFTDMLKEDHGVENLSFEKTKDYYQVTYEQDGTTQTKSYRFDQAELLIQQIQAEPRYNTSE</sequence>
<dbReference type="AlphaFoldDB" id="A0AAJ1TKN5"/>
<protein>
    <submittedName>
        <fullName evidence="1">Uncharacterized protein</fullName>
    </submittedName>
</protein>
<evidence type="ECO:0000313" key="2">
    <source>
        <dbReference type="Proteomes" id="UP001238450"/>
    </source>
</evidence>
<keyword evidence="2" id="KW-1185">Reference proteome</keyword>
<comment type="caution">
    <text evidence="1">The sequence shown here is derived from an EMBL/GenBank/DDBJ whole genome shotgun (WGS) entry which is preliminary data.</text>
</comment>
<dbReference type="Proteomes" id="UP001238450">
    <property type="component" value="Unassembled WGS sequence"/>
</dbReference>
<dbReference type="RefSeq" id="WP_307250734.1">
    <property type="nucleotide sequence ID" value="NZ_JAUSUV010000002.1"/>
</dbReference>
<proteinExistence type="predicted"/>
<organism evidence="1 2">
    <name type="scientific">Croceifilum oryzae</name>
    <dbReference type="NCBI Taxonomy" id="1553429"/>
    <lineage>
        <taxon>Bacteria</taxon>
        <taxon>Bacillati</taxon>
        <taxon>Bacillota</taxon>
        <taxon>Bacilli</taxon>
        <taxon>Bacillales</taxon>
        <taxon>Thermoactinomycetaceae</taxon>
        <taxon>Croceifilum</taxon>
    </lineage>
</organism>
<accession>A0AAJ1TKN5</accession>
<dbReference type="EMBL" id="JAUSUV010000002">
    <property type="protein sequence ID" value="MDQ0416355.1"/>
    <property type="molecule type" value="Genomic_DNA"/>
</dbReference>
<evidence type="ECO:0000313" key="1">
    <source>
        <dbReference type="EMBL" id="MDQ0416355.1"/>
    </source>
</evidence>
<name>A0AAJ1TKN5_9BACL</name>
<reference evidence="1 2" key="1">
    <citation type="submission" date="2023-07" db="EMBL/GenBank/DDBJ databases">
        <title>Genomic Encyclopedia of Type Strains, Phase IV (KMG-IV): sequencing the most valuable type-strain genomes for metagenomic binning, comparative biology and taxonomic classification.</title>
        <authorList>
            <person name="Goeker M."/>
        </authorList>
    </citation>
    <scope>NUCLEOTIDE SEQUENCE [LARGE SCALE GENOMIC DNA]</scope>
    <source>
        <strain evidence="1 2">DSM 46876</strain>
    </source>
</reference>